<dbReference type="AlphaFoldDB" id="A0AAD8WU88"/>
<gene>
    <name evidence="24" type="ORF">QYE76_039196</name>
</gene>
<reference evidence="24" key="1">
    <citation type="submission" date="2023-07" db="EMBL/GenBank/DDBJ databases">
        <title>A chromosome-level genome assembly of Lolium multiflorum.</title>
        <authorList>
            <person name="Chen Y."/>
            <person name="Copetti D."/>
            <person name="Kolliker R."/>
            <person name="Studer B."/>
        </authorList>
    </citation>
    <scope>NUCLEOTIDE SEQUENCE</scope>
    <source>
        <strain evidence="24">02402/16</strain>
        <tissue evidence="24">Leaf</tissue>
    </source>
</reference>
<keyword evidence="10 19" id="KW-1133">Transmembrane helix</keyword>
<evidence type="ECO:0000256" key="16">
    <source>
        <dbReference type="ARBA" id="ARBA00048679"/>
    </source>
</evidence>
<comment type="catalytic activity">
    <reaction evidence="15 17">
        <text>L-threonyl-[protein] + ATP = O-phospho-L-threonyl-[protein] + ADP + H(+)</text>
        <dbReference type="Rhea" id="RHEA:46608"/>
        <dbReference type="Rhea" id="RHEA-COMP:11060"/>
        <dbReference type="Rhea" id="RHEA-COMP:11605"/>
        <dbReference type="ChEBI" id="CHEBI:15378"/>
        <dbReference type="ChEBI" id="CHEBI:30013"/>
        <dbReference type="ChEBI" id="CHEBI:30616"/>
        <dbReference type="ChEBI" id="CHEBI:61977"/>
        <dbReference type="ChEBI" id="CHEBI:456216"/>
        <dbReference type="EC" id="2.7.11.1"/>
    </reaction>
</comment>
<dbReference type="PANTHER" id="PTHR47974:SF19">
    <property type="entry name" value="RECEPTOR-LIKE SERINE_THREONINE-PROTEIN KINASE"/>
    <property type="match status" value="1"/>
</dbReference>
<accession>A0AAD8WU88</accession>
<dbReference type="PANTHER" id="PTHR47974">
    <property type="entry name" value="OS07G0415500 PROTEIN"/>
    <property type="match status" value="1"/>
</dbReference>
<dbReference type="FunFam" id="3.30.200.20:FF:000250">
    <property type="entry name" value="Serine/threonine-protein kinase"/>
    <property type="match status" value="1"/>
</dbReference>
<evidence type="ECO:0000313" key="25">
    <source>
        <dbReference type="Proteomes" id="UP001231189"/>
    </source>
</evidence>
<comment type="caution">
    <text evidence="24">The sequence shown here is derived from an EMBL/GenBank/DDBJ whole genome shotgun (WGS) entry which is preliminary data.</text>
</comment>
<dbReference type="Pfam" id="PF01453">
    <property type="entry name" value="B_lectin"/>
    <property type="match status" value="1"/>
</dbReference>
<feature type="transmembrane region" description="Helical" evidence="19">
    <location>
        <begin position="482"/>
        <end position="505"/>
    </location>
</feature>
<dbReference type="SMART" id="SM00108">
    <property type="entry name" value="B_lectin"/>
    <property type="match status" value="1"/>
</dbReference>
<keyword evidence="6 20" id="KW-0732">Signal</keyword>
<dbReference type="Gene3D" id="1.10.510.10">
    <property type="entry name" value="Transferase(Phosphotransferase) domain 1"/>
    <property type="match status" value="1"/>
</dbReference>
<dbReference type="FunFam" id="1.10.510.10:FF:000227">
    <property type="entry name" value="Serine/threonine-protein kinase"/>
    <property type="match status" value="1"/>
</dbReference>
<evidence type="ECO:0000256" key="3">
    <source>
        <dbReference type="ARBA" id="ARBA00022536"/>
    </source>
</evidence>
<sequence>MSFLFSPIYHSRYSSPCMATLYILLGLLLLPCSSSANDTLTAGQALAVGDKLVSSNGKFALGFFQPAASTITSKFTNITSTANWYLGIWFNQIPVFTTVWVANRDQPIPNDPKLNLTTHLKISSNGNLIIVHDEVVIWSTHITHNSRIRPSINTTSVVLMNSANLVLTSLSDQVLWESFDYPTDVVLPGAKFGWNKVTRLNRRGISKKSTVDPGIGYYSIELQTNGNIGIMLKRRKPSLVYRTYGSETSSILKLLPRVKKMLELVPQTKGVVIPDYVSNKEEEYYVYTSENESSSSFLSLDISGQIKLNIWSQAQGSWQAVLDDPIDVCTPFATCGPFTVCNGKAQPSCGCMENFSKKSPRHWEFGDRSHGCVRDSPLYCTSNKNTTSSTDMFRPISQVTLPYNPQRTDLAASRRNCEESCLSSCSCTAYSYNNSICSVWHGKLLGVNLNDDIEITSEDTLYLRLAAKDEPILLKDKRKPNVGVVIAASISSFVLLMLMFLLVIWRNKLRWCGSPLYGNQGTTGIIAFRYTDLAHATKNFSEKLGTGGFGSVYKGVLSDSTTIAVKRLDGAHQGEKQFRAEVSSIGLIHHVNLVKLIGFCSQGDNRLLVYEHMLNGSLDGHLFKNNVVVLNWDIRYQIVLGIARGLSYLHQSCYECIIHCDIKPENILLDASFFPKVADFGMATFVGRNFSRVLTTFRGTVGYLAPEWLSGVAVTPKVDVYSFGMVLFEIISGKRNFPEAHSDNDDRVEYFPMLVISKLQEGDMHSLVDPRLHDDFSEEQAERVCKLALWCIQDNELDRPSMGEVVRVLEGLQGIDMLPMPRLLAAITKHSNST</sequence>
<organism evidence="24 25">
    <name type="scientific">Lolium multiflorum</name>
    <name type="common">Italian ryegrass</name>
    <name type="synonym">Lolium perenne subsp. multiflorum</name>
    <dbReference type="NCBI Taxonomy" id="4521"/>
    <lineage>
        <taxon>Eukaryota</taxon>
        <taxon>Viridiplantae</taxon>
        <taxon>Streptophyta</taxon>
        <taxon>Embryophyta</taxon>
        <taxon>Tracheophyta</taxon>
        <taxon>Spermatophyta</taxon>
        <taxon>Magnoliopsida</taxon>
        <taxon>Liliopsida</taxon>
        <taxon>Poales</taxon>
        <taxon>Poaceae</taxon>
        <taxon>BOP clade</taxon>
        <taxon>Pooideae</taxon>
        <taxon>Poodae</taxon>
        <taxon>Poeae</taxon>
        <taxon>Poeae Chloroplast Group 2 (Poeae type)</taxon>
        <taxon>Loliodinae</taxon>
        <taxon>Loliinae</taxon>
        <taxon>Lolium</taxon>
    </lineage>
</organism>
<dbReference type="InterPro" id="IPR008271">
    <property type="entry name" value="Ser/Thr_kinase_AS"/>
</dbReference>
<keyword evidence="2 17" id="KW-0723">Serine/threonine-protein kinase</keyword>
<dbReference type="GO" id="GO:0048544">
    <property type="term" value="P:recognition of pollen"/>
    <property type="evidence" value="ECO:0007669"/>
    <property type="project" value="InterPro"/>
</dbReference>
<evidence type="ECO:0000256" key="19">
    <source>
        <dbReference type="SAM" id="Phobius"/>
    </source>
</evidence>
<feature type="domain" description="Bulb-type lectin" evidence="22">
    <location>
        <begin position="37"/>
        <end position="180"/>
    </location>
</feature>
<evidence type="ECO:0000256" key="13">
    <source>
        <dbReference type="ARBA" id="ARBA00023170"/>
    </source>
</evidence>
<dbReference type="Pfam" id="PF00069">
    <property type="entry name" value="Pkinase"/>
    <property type="match status" value="1"/>
</dbReference>
<feature type="signal peptide" evidence="20">
    <location>
        <begin position="1"/>
        <end position="36"/>
    </location>
</feature>
<dbReference type="GO" id="GO:0004674">
    <property type="term" value="F:protein serine/threonine kinase activity"/>
    <property type="evidence" value="ECO:0007669"/>
    <property type="project" value="UniProtKB-KW"/>
</dbReference>
<dbReference type="InterPro" id="IPR001480">
    <property type="entry name" value="Bulb-type_lectin_dom"/>
</dbReference>
<dbReference type="Pfam" id="PF00954">
    <property type="entry name" value="S_locus_glycop"/>
    <property type="match status" value="1"/>
</dbReference>
<protein>
    <recommendedName>
        <fullName evidence="17">Receptor-like serine/threonine-protein kinase</fullName>
        <ecNumber evidence="17">2.7.11.1</ecNumber>
    </recommendedName>
</protein>
<dbReference type="EC" id="2.7.11.1" evidence="17"/>
<evidence type="ECO:0000259" key="22">
    <source>
        <dbReference type="PROSITE" id="PS50927"/>
    </source>
</evidence>
<evidence type="ECO:0000256" key="1">
    <source>
        <dbReference type="ARBA" id="ARBA00004479"/>
    </source>
</evidence>
<comment type="catalytic activity">
    <reaction evidence="16 17">
        <text>L-seryl-[protein] + ATP = O-phospho-L-seryl-[protein] + ADP + H(+)</text>
        <dbReference type="Rhea" id="RHEA:17989"/>
        <dbReference type="Rhea" id="RHEA-COMP:9863"/>
        <dbReference type="Rhea" id="RHEA-COMP:11604"/>
        <dbReference type="ChEBI" id="CHEBI:15378"/>
        <dbReference type="ChEBI" id="CHEBI:29999"/>
        <dbReference type="ChEBI" id="CHEBI:30616"/>
        <dbReference type="ChEBI" id="CHEBI:83421"/>
        <dbReference type="ChEBI" id="CHEBI:456216"/>
        <dbReference type="EC" id="2.7.11.1"/>
    </reaction>
</comment>
<dbReference type="PROSITE" id="PS00108">
    <property type="entry name" value="PROTEIN_KINASE_ST"/>
    <property type="match status" value="1"/>
</dbReference>
<dbReference type="PROSITE" id="PS50011">
    <property type="entry name" value="PROTEIN_KINASE_DOM"/>
    <property type="match status" value="1"/>
</dbReference>
<comment type="similarity">
    <text evidence="17">Belongs to the protein kinase superfamily. Ser/Thr protein kinase family.</text>
</comment>
<keyword evidence="13" id="KW-0675">Receptor</keyword>
<keyword evidence="12" id="KW-1015">Disulfide bond</keyword>
<evidence type="ECO:0000313" key="24">
    <source>
        <dbReference type="EMBL" id="KAK1678348.1"/>
    </source>
</evidence>
<evidence type="ECO:0000256" key="11">
    <source>
        <dbReference type="ARBA" id="ARBA00023136"/>
    </source>
</evidence>
<dbReference type="InterPro" id="IPR003609">
    <property type="entry name" value="Pan_app"/>
</dbReference>
<dbReference type="PROSITE" id="PS50927">
    <property type="entry name" value="BULB_LECTIN"/>
    <property type="match status" value="1"/>
</dbReference>
<dbReference type="EMBL" id="JAUUTY010000002">
    <property type="protein sequence ID" value="KAK1678348.1"/>
    <property type="molecule type" value="Genomic_DNA"/>
</dbReference>
<feature type="chain" id="PRO_5042012416" description="Receptor-like serine/threonine-protein kinase" evidence="20">
    <location>
        <begin position="37"/>
        <end position="834"/>
    </location>
</feature>
<comment type="subcellular location">
    <subcellularLocation>
        <location evidence="1">Membrane</location>
        <topology evidence="1">Single-pass type I membrane protein</topology>
    </subcellularLocation>
</comment>
<dbReference type="Proteomes" id="UP001231189">
    <property type="component" value="Unassembled WGS sequence"/>
</dbReference>
<dbReference type="Gene3D" id="2.90.10.10">
    <property type="entry name" value="Bulb-type lectin domain"/>
    <property type="match status" value="1"/>
</dbReference>
<dbReference type="CDD" id="cd14066">
    <property type="entry name" value="STKc_IRAK"/>
    <property type="match status" value="1"/>
</dbReference>
<evidence type="ECO:0000256" key="10">
    <source>
        <dbReference type="ARBA" id="ARBA00022989"/>
    </source>
</evidence>
<keyword evidence="4 17" id="KW-0808">Transferase</keyword>
<evidence type="ECO:0000256" key="9">
    <source>
        <dbReference type="ARBA" id="ARBA00022840"/>
    </source>
</evidence>
<proteinExistence type="inferred from homology"/>
<name>A0AAD8WU88_LOLMU</name>
<evidence type="ECO:0000256" key="20">
    <source>
        <dbReference type="SAM" id="SignalP"/>
    </source>
</evidence>
<evidence type="ECO:0000256" key="15">
    <source>
        <dbReference type="ARBA" id="ARBA00047899"/>
    </source>
</evidence>
<dbReference type="PROSITE" id="PS00107">
    <property type="entry name" value="PROTEIN_KINASE_ATP"/>
    <property type="match status" value="1"/>
</dbReference>
<keyword evidence="11 19" id="KW-0472">Membrane</keyword>
<feature type="domain" description="Apple" evidence="23">
    <location>
        <begin position="380"/>
        <end position="466"/>
    </location>
</feature>
<dbReference type="GO" id="GO:0051707">
    <property type="term" value="P:response to other organism"/>
    <property type="evidence" value="ECO:0007669"/>
    <property type="project" value="UniProtKB-ARBA"/>
</dbReference>
<evidence type="ECO:0000256" key="7">
    <source>
        <dbReference type="ARBA" id="ARBA00022741"/>
    </source>
</evidence>
<evidence type="ECO:0000256" key="14">
    <source>
        <dbReference type="ARBA" id="ARBA00023180"/>
    </source>
</evidence>
<evidence type="ECO:0000256" key="17">
    <source>
        <dbReference type="PIRNR" id="PIRNR000641"/>
    </source>
</evidence>
<evidence type="ECO:0000256" key="6">
    <source>
        <dbReference type="ARBA" id="ARBA00022729"/>
    </source>
</evidence>
<evidence type="ECO:0000259" key="21">
    <source>
        <dbReference type="PROSITE" id="PS50011"/>
    </source>
</evidence>
<dbReference type="GO" id="GO:0005524">
    <property type="term" value="F:ATP binding"/>
    <property type="evidence" value="ECO:0007669"/>
    <property type="project" value="UniProtKB-UniRule"/>
</dbReference>
<evidence type="ECO:0000259" key="23">
    <source>
        <dbReference type="PROSITE" id="PS50948"/>
    </source>
</evidence>
<evidence type="ECO:0000256" key="2">
    <source>
        <dbReference type="ARBA" id="ARBA00022527"/>
    </source>
</evidence>
<keyword evidence="3" id="KW-0245">EGF-like domain</keyword>
<keyword evidence="9 17" id="KW-0067">ATP-binding</keyword>
<dbReference type="InterPro" id="IPR000719">
    <property type="entry name" value="Prot_kinase_dom"/>
</dbReference>
<keyword evidence="14" id="KW-0325">Glycoprotein</keyword>
<evidence type="ECO:0000256" key="5">
    <source>
        <dbReference type="ARBA" id="ARBA00022692"/>
    </source>
</evidence>
<dbReference type="InterPro" id="IPR036426">
    <property type="entry name" value="Bulb-type_lectin_dom_sf"/>
</dbReference>
<dbReference type="InterPro" id="IPR011009">
    <property type="entry name" value="Kinase-like_dom_sf"/>
</dbReference>
<dbReference type="CDD" id="cd00028">
    <property type="entry name" value="B_lectin"/>
    <property type="match status" value="1"/>
</dbReference>
<dbReference type="InterPro" id="IPR000858">
    <property type="entry name" value="S_locus_glycoprot_dom"/>
</dbReference>
<evidence type="ECO:0000256" key="4">
    <source>
        <dbReference type="ARBA" id="ARBA00022679"/>
    </source>
</evidence>
<feature type="binding site" evidence="18">
    <location>
        <position position="566"/>
    </location>
    <ligand>
        <name>ATP</name>
        <dbReference type="ChEBI" id="CHEBI:30616"/>
    </ligand>
</feature>
<dbReference type="Pfam" id="PF08276">
    <property type="entry name" value="PAN_2"/>
    <property type="match status" value="1"/>
</dbReference>
<dbReference type="PIRSF" id="PIRSF000641">
    <property type="entry name" value="SRK"/>
    <property type="match status" value="1"/>
</dbReference>
<keyword evidence="8 17" id="KW-0418">Kinase</keyword>
<dbReference type="InterPro" id="IPR024171">
    <property type="entry name" value="SRK-like_kinase"/>
</dbReference>
<keyword evidence="5 19" id="KW-0812">Transmembrane</keyword>
<evidence type="ECO:0000256" key="8">
    <source>
        <dbReference type="ARBA" id="ARBA00022777"/>
    </source>
</evidence>
<feature type="domain" description="Protein kinase" evidence="21">
    <location>
        <begin position="538"/>
        <end position="812"/>
    </location>
</feature>
<evidence type="ECO:0000256" key="12">
    <source>
        <dbReference type="ARBA" id="ARBA00023157"/>
    </source>
</evidence>
<dbReference type="GO" id="GO:0016020">
    <property type="term" value="C:membrane"/>
    <property type="evidence" value="ECO:0007669"/>
    <property type="project" value="UniProtKB-SubCell"/>
</dbReference>
<dbReference type="PROSITE" id="PS50948">
    <property type="entry name" value="PAN"/>
    <property type="match status" value="1"/>
</dbReference>
<keyword evidence="7 17" id="KW-0547">Nucleotide-binding</keyword>
<dbReference type="Gene3D" id="3.30.200.20">
    <property type="entry name" value="Phosphorylase Kinase, domain 1"/>
    <property type="match status" value="1"/>
</dbReference>
<dbReference type="CDD" id="cd01098">
    <property type="entry name" value="PAN_AP_plant"/>
    <property type="match status" value="1"/>
</dbReference>
<evidence type="ECO:0000256" key="18">
    <source>
        <dbReference type="PROSITE-ProRule" id="PRU10141"/>
    </source>
</evidence>
<dbReference type="SUPFAM" id="SSF56112">
    <property type="entry name" value="Protein kinase-like (PK-like)"/>
    <property type="match status" value="1"/>
</dbReference>
<dbReference type="SMART" id="SM00220">
    <property type="entry name" value="S_TKc"/>
    <property type="match status" value="1"/>
</dbReference>
<dbReference type="SUPFAM" id="SSF51110">
    <property type="entry name" value="alpha-D-mannose-specific plant lectins"/>
    <property type="match status" value="1"/>
</dbReference>
<dbReference type="SMART" id="SM00473">
    <property type="entry name" value="PAN_AP"/>
    <property type="match status" value="1"/>
</dbReference>
<keyword evidence="25" id="KW-1185">Reference proteome</keyword>
<dbReference type="InterPro" id="IPR017441">
    <property type="entry name" value="Protein_kinase_ATP_BS"/>
</dbReference>